<dbReference type="Proteomes" id="UP001062901">
    <property type="component" value="Unassembled WGS sequence"/>
</dbReference>
<dbReference type="RefSeq" id="WP_156809413.1">
    <property type="nucleotide sequence ID" value="NZ_BAQD01000087.1"/>
</dbReference>
<evidence type="ECO:0000313" key="2">
    <source>
        <dbReference type="EMBL" id="GBQ08350.1"/>
    </source>
</evidence>
<comment type="caution">
    <text evidence="2">The sequence shown here is derived from an EMBL/GenBank/DDBJ whole genome shotgun (WGS) entry which is preliminary data.</text>
</comment>
<evidence type="ECO:0000256" key="1">
    <source>
        <dbReference type="SAM" id="SignalP"/>
    </source>
</evidence>
<organism evidence="2 3">
    <name type="scientific">Saccharibacter floricola DSM 15669</name>
    <dbReference type="NCBI Taxonomy" id="1123227"/>
    <lineage>
        <taxon>Bacteria</taxon>
        <taxon>Pseudomonadati</taxon>
        <taxon>Pseudomonadota</taxon>
        <taxon>Alphaproteobacteria</taxon>
        <taxon>Acetobacterales</taxon>
        <taxon>Acetobacteraceae</taxon>
        <taxon>Saccharibacter</taxon>
    </lineage>
</organism>
<accession>A0ABQ0P0S1</accession>
<protein>
    <submittedName>
        <fullName evidence="2">Uncharacterized protein</fullName>
    </submittedName>
</protein>
<dbReference type="EMBL" id="BAQD01000087">
    <property type="protein sequence ID" value="GBQ08350.1"/>
    <property type="molecule type" value="Genomic_DNA"/>
</dbReference>
<dbReference type="Gene3D" id="3.30.300.250">
    <property type="match status" value="1"/>
</dbReference>
<gene>
    <name evidence="2" type="ORF">AA15669_1747</name>
</gene>
<proteinExistence type="predicted"/>
<keyword evidence="1" id="KW-0732">Signal</keyword>
<feature type="chain" id="PRO_5045668512" evidence="1">
    <location>
        <begin position="23"/>
        <end position="148"/>
    </location>
</feature>
<feature type="signal peptide" evidence="1">
    <location>
        <begin position="1"/>
        <end position="22"/>
    </location>
</feature>
<reference evidence="2" key="1">
    <citation type="submission" date="2013-04" db="EMBL/GenBank/DDBJ databases">
        <title>The genome sequencing project of 58 acetic acid bacteria.</title>
        <authorList>
            <person name="Okamoto-Kainuma A."/>
            <person name="Ishikawa M."/>
            <person name="Umino S."/>
            <person name="Koizumi Y."/>
            <person name="Shiwa Y."/>
            <person name="Yoshikawa H."/>
            <person name="Matsutani M."/>
            <person name="Matsushita K."/>
        </authorList>
    </citation>
    <scope>NUCLEOTIDE SEQUENCE</scope>
    <source>
        <strain evidence="2">DSM 15669</strain>
    </source>
</reference>
<keyword evidence="3" id="KW-1185">Reference proteome</keyword>
<name>A0ABQ0P0S1_9PROT</name>
<evidence type="ECO:0000313" key="3">
    <source>
        <dbReference type="Proteomes" id="UP001062901"/>
    </source>
</evidence>
<sequence length="148" mass="16153">MTCRGLFFSCILALGWTTVSHAQNVETAPQIAQKVAAMTNHSGILPLHMGSALLVTHLEGSGSDLIYNVEIKKKALKTDALDPKIKGAAQNVFLKNTCENRASYSLLNKGITVVVNYRKEEAPKVLLSLRISKKECDAYQAENSLHTP</sequence>